<name>A0A454D2L9_VIBHA</name>
<dbReference type="AlphaFoldDB" id="A0A454D2L9"/>
<dbReference type="Proteomes" id="UP000008367">
    <property type="component" value="Unassembled WGS sequence"/>
</dbReference>
<evidence type="ECO:0000313" key="2">
    <source>
        <dbReference type="Proteomes" id="UP000008367"/>
    </source>
</evidence>
<accession>A0A454D2L9</accession>
<comment type="caution">
    <text evidence="1">The sequence shown here is derived from an EMBL/GenBank/DDBJ whole genome shotgun (WGS) entry which is preliminary data.</text>
</comment>
<protein>
    <submittedName>
        <fullName evidence="1">MSHA biogenesis MshQ domain protein</fullName>
    </submittedName>
</protein>
<sequence length="47" mass="5180">MFTPFMFEAYSVMSGESLDDIKVIAGKEKDVHMRLLACTSGDQPVIA</sequence>
<organism evidence="1 2">
    <name type="scientific">Vibrio harveyi</name>
    <name type="common">Beneckea harveyi</name>
    <dbReference type="NCBI Taxonomy" id="669"/>
    <lineage>
        <taxon>Bacteria</taxon>
        <taxon>Pseudomonadati</taxon>
        <taxon>Pseudomonadota</taxon>
        <taxon>Gammaproteobacteria</taxon>
        <taxon>Vibrionales</taxon>
        <taxon>Vibrionaceae</taxon>
        <taxon>Vibrio</taxon>
    </lineage>
</organism>
<reference evidence="1 2" key="1">
    <citation type="submission" date="2012-10" db="EMBL/GenBank/DDBJ databases">
        <title>Genome sequence of Vibrio Cholerae HENC-02.</title>
        <authorList>
            <person name="Eppinger M."/>
            <person name="Hasan N.A."/>
            <person name="Sengamalay N."/>
            <person name="Hine E."/>
            <person name="Su Q."/>
            <person name="Daugherty S.C."/>
            <person name="Young S."/>
            <person name="Sadzewicz L."/>
            <person name="Tallon L."/>
            <person name="Cebula T.A."/>
            <person name="Ravel J."/>
            <person name="Colwell R.R."/>
        </authorList>
    </citation>
    <scope>NUCLEOTIDE SEQUENCE [LARGE SCALE GENOMIC DNA]</scope>
    <source>
        <strain evidence="1 2">HENC-02</strain>
    </source>
</reference>
<evidence type="ECO:0000313" key="1">
    <source>
        <dbReference type="EMBL" id="EKM32874.1"/>
    </source>
</evidence>
<proteinExistence type="predicted"/>
<dbReference type="EMBL" id="AJSR01000526">
    <property type="protein sequence ID" value="EKM32874.1"/>
    <property type="molecule type" value="Genomic_DNA"/>
</dbReference>
<feature type="non-terminal residue" evidence="1">
    <location>
        <position position="47"/>
    </location>
</feature>
<gene>
    <name evidence="1" type="ORF">VCHENC02_1608</name>
</gene>